<feature type="transmembrane region" description="Helical" evidence="13">
    <location>
        <begin position="12"/>
        <end position="32"/>
    </location>
</feature>
<comment type="function">
    <text evidence="12">Catalyzes the acylation of glycosyl-4,4'-diaponeurosporenoate, i.e. the esterification of glucose at the C6'' position with the carboxyl group of the C(15) fatty acid 12-methyltetradecanoic acid, to yield staphyloxanthin. This is the last step in the biosynthesis of this orange pigment, present in most staphylococci strains.</text>
</comment>
<evidence type="ECO:0000256" key="4">
    <source>
        <dbReference type="ARBA" id="ARBA00022692"/>
    </source>
</evidence>
<evidence type="ECO:0000256" key="10">
    <source>
        <dbReference type="ARBA" id="ARBA00023603"/>
    </source>
</evidence>
<evidence type="ECO:0000256" key="6">
    <source>
        <dbReference type="ARBA" id="ARBA00022989"/>
    </source>
</evidence>
<keyword evidence="2" id="KW-1003">Cell membrane</keyword>
<evidence type="ECO:0000256" key="3">
    <source>
        <dbReference type="ARBA" id="ARBA00022679"/>
    </source>
</evidence>
<evidence type="ECO:0000256" key="13">
    <source>
        <dbReference type="SAM" id="Phobius"/>
    </source>
</evidence>
<evidence type="ECO:0000256" key="8">
    <source>
        <dbReference type="ARBA" id="ARBA00023315"/>
    </source>
</evidence>
<keyword evidence="7 13" id="KW-0472">Membrane</keyword>
<comment type="similarity">
    <text evidence="10">Belongs to the acyltransferase CrtO family.</text>
</comment>
<name>A0ABS3T8T7_9BACT</name>
<evidence type="ECO:0000256" key="1">
    <source>
        <dbReference type="ARBA" id="ARBA00004162"/>
    </source>
</evidence>
<dbReference type="InterPro" id="IPR044021">
    <property type="entry name" value="CrtO"/>
</dbReference>
<evidence type="ECO:0000256" key="5">
    <source>
        <dbReference type="ARBA" id="ARBA00022729"/>
    </source>
</evidence>
<evidence type="ECO:0000256" key="12">
    <source>
        <dbReference type="ARBA" id="ARBA00025324"/>
    </source>
</evidence>
<comment type="subcellular location">
    <subcellularLocation>
        <location evidence="1">Cell membrane</location>
        <topology evidence="1">Single-pass membrane protein</topology>
    </subcellularLocation>
</comment>
<evidence type="ECO:0000256" key="11">
    <source>
        <dbReference type="ARBA" id="ARBA00023667"/>
    </source>
</evidence>
<feature type="transmembrane region" description="Helical" evidence="13">
    <location>
        <begin position="44"/>
        <end position="63"/>
    </location>
</feature>
<accession>A0ABS3T8T7</accession>
<dbReference type="Pfam" id="PF18927">
    <property type="entry name" value="CrtO"/>
    <property type="match status" value="1"/>
</dbReference>
<reference evidence="14 15" key="1">
    <citation type="submission" date="2021-03" db="EMBL/GenBank/DDBJ databases">
        <authorList>
            <person name="Kim M.K."/>
        </authorList>
    </citation>
    <scope>NUCLEOTIDE SEQUENCE [LARGE SCALE GENOMIC DNA]</scope>
    <source>
        <strain evidence="14 15">BT507</strain>
    </source>
</reference>
<dbReference type="Proteomes" id="UP000670527">
    <property type="component" value="Unassembled WGS sequence"/>
</dbReference>
<evidence type="ECO:0000313" key="14">
    <source>
        <dbReference type="EMBL" id="MBO3270081.1"/>
    </source>
</evidence>
<keyword evidence="6 13" id="KW-1133">Transmembrane helix</keyword>
<dbReference type="RefSeq" id="WP_208306698.1">
    <property type="nucleotide sequence ID" value="NZ_JAGETX010000002.1"/>
</dbReference>
<evidence type="ECO:0000256" key="9">
    <source>
        <dbReference type="ARBA" id="ARBA00023588"/>
    </source>
</evidence>
<keyword evidence="3" id="KW-0808">Transferase</keyword>
<comment type="caution">
    <text evidence="14">The sequence shown here is derived from an EMBL/GenBank/DDBJ whole genome shotgun (WGS) entry which is preliminary data.</text>
</comment>
<sequence>MEDKHLTPSPALLTFYNAIPNVVWSVLSLGPLSVFCYQHMARPWLYGALAVSLLGYAVPRAWFRWWQLSGSAAAYRRLGVHVANQFTQHGSFINGLLRRRYPHYRHVQSRAAVAALRQHTYHLERFHLVGFLFFLFAAGYAAALGRVGWGLALSVLNMLYNVYPMWLQQYIRVRLGGAHR</sequence>
<evidence type="ECO:0000313" key="15">
    <source>
        <dbReference type="Proteomes" id="UP000670527"/>
    </source>
</evidence>
<keyword evidence="15" id="KW-1185">Reference proteome</keyword>
<protein>
    <recommendedName>
        <fullName evidence="11">Glycosyl-4,4'-diaponeurosporenoate acyltransferase</fullName>
    </recommendedName>
</protein>
<evidence type="ECO:0000256" key="2">
    <source>
        <dbReference type="ARBA" id="ARBA00022475"/>
    </source>
</evidence>
<feature type="transmembrane region" description="Helical" evidence="13">
    <location>
        <begin position="126"/>
        <end position="143"/>
    </location>
</feature>
<gene>
    <name evidence="14" type="ORF">J4D97_05415</name>
</gene>
<keyword evidence="5" id="KW-0732">Signal</keyword>
<organism evidence="14 15">
    <name type="scientific">Hymenobacter defluvii</name>
    <dbReference type="NCBI Taxonomy" id="2054411"/>
    <lineage>
        <taxon>Bacteria</taxon>
        <taxon>Pseudomonadati</taxon>
        <taxon>Bacteroidota</taxon>
        <taxon>Cytophagia</taxon>
        <taxon>Cytophagales</taxon>
        <taxon>Hymenobacteraceae</taxon>
        <taxon>Hymenobacter</taxon>
    </lineage>
</organism>
<keyword evidence="4 13" id="KW-0812">Transmembrane</keyword>
<keyword evidence="8" id="KW-0012">Acyltransferase</keyword>
<proteinExistence type="inferred from homology"/>
<evidence type="ECO:0000256" key="7">
    <source>
        <dbReference type="ARBA" id="ARBA00023136"/>
    </source>
</evidence>
<comment type="pathway">
    <text evidence="9">Carotenoid biosynthesis; staphyloxanthin biosynthesis; staphyloxanthin from farnesyl diphosphate: step 5/5.</text>
</comment>
<dbReference type="EMBL" id="JAGETX010000002">
    <property type="protein sequence ID" value="MBO3270081.1"/>
    <property type="molecule type" value="Genomic_DNA"/>
</dbReference>